<evidence type="ECO:0000256" key="2">
    <source>
        <dbReference type="ARBA" id="ARBA00022840"/>
    </source>
</evidence>
<keyword evidence="1" id="KW-0547">Nucleotide-binding</keyword>
<dbReference type="FunFam" id="3.40.50.300:FF:000398">
    <property type="entry name" value="Type IV pilus assembly ATPase PilB"/>
    <property type="match status" value="1"/>
</dbReference>
<gene>
    <name evidence="4" type="ORF">METZ01_LOCUS195265</name>
</gene>
<dbReference type="Gene3D" id="3.40.50.300">
    <property type="entry name" value="P-loop containing nucleotide triphosphate hydrolases"/>
    <property type="match status" value="1"/>
</dbReference>
<dbReference type="AlphaFoldDB" id="A0A382DXG5"/>
<dbReference type="Gene3D" id="3.30.450.90">
    <property type="match status" value="1"/>
</dbReference>
<proteinExistence type="predicted"/>
<dbReference type="Pfam" id="PF00437">
    <property type="entry name" value="T2SSE"/>
    <property type="match status" value="1"/>
</dbReference>
<name>A0A382DXG5_9ZZZZ</name>
<evidence type="ECO:0000256" key="1">
    <source>
        <dbReference type="ARBA" id="ARBA00022741"/>
    </source>
</evidence>
<dbReference type="SUPFAM" id="SSF160246">
    <property type="entry name" value="EspE N-terminal domain-like"/>
    <property type="match status" value="1"/>
</dbReference>
<dbReference type="InterPro" id="IPR037257">
    <property type="entry name" value="T2SS_E_N_sf"/>
</dbReference>
<sequence length="571" mass="62557">MADYLSIPLLSLIADLNLLDEFQIDEAAGEVETKGVTAFQALLDMGYLDSDRIIQALCDHLGAESMDLNDAMITPELIKLLPSGLARQHKCIPVSHFETTLQVAFVDPLDLSAIDEIVFTTGLDIQVVVADPAQVMAAVKEHYGEDEADAVAGGAALEEILKEMGADSSEESMEEEDIVKIDVSGDERDIAAFVDAVLVTAIGDRASDIHFEPFENEFKIRARVDGALYELTSPPFGLSKNVVSRIKVMADLKPDETRRPQDGRIPRIMPDGRKIDLRVSCLPTQFGESVVLRVLDREAITLDLNALGFPDDMLTRIKETANTPNGIFIVTGPTGCGKTTTLYSTLHEVNSIGDKILSVEDPVEFDIDGIMQVPVREVVGMTFAAGLRAFLRQDPDIIMVGEMRDLETAQISIQASLTGHLVLSTLHTNDAAGAVTRLLDMGVEPFLISSSLLCVLAQRLIRTICKKCNSPFEPTDNQLEQLGLKQNDSNDTQFHYGRGCSSCHDTGYSGRRGIFEFLVIAEQIRELINVSAPTIVIRQKAIELGMNTLRQDGLRGIYDGDTTVEEVLRYT</sequence>
<dbReference type="Pfam" id="PF05157">
    <property type="entry name" value="MshEN"/>
    <property type="match status" value="1"/>
</dbReference>
<keyword evidence="2" id="KW-0067">ATP-binding</keyword>
<accession>A0A382DXG5</accession>
<dbReference type="GO" id="GO:0005524">
    <property type="term" value="F:ATP binding"/>
    <property type="evidence" value="ECO:0007669"/>
    <property type="project" value="UniProtKB-KW"/>
</dbReference>
<dbReference type="GO" id="GO:0005886">
    <property type="term" value="C:plasma membrane"/>
    <property type="evidence" value="ECO:0007669"/>
    <property type="project" value="TreeGrafter"/>
</dbReference>
<dbReference type="FunFam" id="3.30.300.160:FF:000002">
    <property type="entry name" value="Type II secretion system protein E"/>
    <property type="match status" value="1"/>
</dbReference>
<dbReference type="EMBL" id="UINC01041311">
    <property type="protein sequence ID" value="SVB42411.1"/>
    <property type="molecule type" value="Genomic_DNA"/>
</dbReference>
<evidence type="ECO:0000259" key="3">
    <source>
        <dbReference type="PROSITE" id="PS00662"/>
    </source>
</evidence>
<dbReference type="SMART" id="SM00382">
    <property type="entry name" value="AAA"/>
    <property type="match status" value="1"/>
</dbReference>
<evidence type="ECO:0000313" key="4">
    <source>
        <dbReference type="EMBL" id="SVB42411.1"/>
    </source>
</evidence>
<reference evidence="4" key="1">
    <citation type="submission" date="2018-05" db="EMBL/GenBank/DDBJ databases">
        <authorList>
            <person name="Lanie J.A."/>
            <person name="Ng W.-L."/>
            <person name="Kazmierczak K.M."/>
            <person name="Andrzejewski T.M."/>
            <person name="Davidsen T.M."/>
            <person name="Wayne K.J."/>
            <person name="Tettelin H."/>
            <person name="Glass J.I."/>
            <person name="Rusch D."/>
            <person name="Podicherti R."/>
            <person name="Tsui H.-C.T."/>
            <person name="Winkler M.E."/>
        </authorList>
    </citation>
    <scope>NUCLEOTIDE SEQUENCE</scope>
</reference>
<dbReference type="InterPro" id="IPR001482">
    <property type="entry name" value="T2SS/T4SS_dom"/>
</dbReference>
<dbReference type="InterPro" id="IPR027417">
    <property type="entry name" value="P-loop_NTPase"/>
</dbReference>
<dbReference type="GO" id="GO:0016887">
    <property type="term" value="F:ATP hydrolysis activity"/>
    <property type="evidence" value="ECO:0007669"/>
    <property type="project" value="TreeGrafter"/>
</dbReference>
<dbReference type="PROSITE" id="PS00662">
    <property type="entry name" value="T2SP_E"/>
    <property type="match status" value="1"/>
</dbReference>
<dbReference type="PANTHER" id="PTHR30258">
    <property type="entry name" value="TYPE II SECRETION SYSTEM PROTEIN GSPE-RELATED"/>
    <property type="match status" value="1"/>
</dbReference>
<dbReference type="Gene3D" id="3.30.300.160">
    <property type="entry name" value="Type II secretion system, protein E, N-terminal domain"/>
    <property type="match status" value="1"/>
</dbReference>
<dbReference type="InterPro" id="IPR003593">
    <property type="entry name" value="AAA+_ATPase"/>
</dbReference>
<feature type="non-terminal residue" evidence="4">
    <location>
        <position position="571"/>
    </location>
</feature>
<dbReference type="InterPro" id="IPR007831">
    <property type="entry name" value="T2SS_GspE_N"/>
</dbReference>
<dbReference type="PANTHER" id="PTHR30258:SF1">
    <property type="entry name" value="PROTEIN TRANSPORT PROTEIN HOFB HOMOLOG"/>
    <property type="match status" value="1"/>
</dbReference>
<protein>
    <recommendedName>
        <fullName evidence="3">Bacterial type II secretion system protein E domain-containing protein</fullName>
    </recommendedName>
</protein>
<organism evidence="4">
    <name type="scientific">marine metagenome</name>
    <dbReference type="NCBI Taxonomy" id="408172"/>
    <lineage>
        <taxon>unclassified sequences</taxon>
        <taxon>metagenomes</taxon>
        <taxon>ecological metagenomes</taxon>
    </lineage>
</organism>
<dbReference type="SUPFAM" id="SSF52540">
    <property type="entry name" value="P-loop containing nucleoside triphosphate hydrolases"/>
    <property type="match status" value="1"/>
</dbReference>
<feature type="domain" description="Bacterial type II secretion system protein E" evidence="3">
    <location>
        <begin position="391"/>
        <end position="405"/>
    </location>
</feature>
<dbReference type="CDD" id="cd01129">
    <property type="entry name" value="PulE-GspE-like"/>
    <property type="match status" value="1"/>
</dbReference>